<evidence type="ECO:0000256" key="6">
    <source>
        <dbReference type="ARBA" id="ARBA00022927"/>
    </source>
</evidence>
<comment type="similarity">
    <text evidence="2">Belongs to the oligopeptide OPT transporter (TC 2.A.67.1) family.</text>
</comment>
<proteinExistence type="inferred from homology"/>
<accession>A0A2I0JJ90</accession>
<evidence type="ECO:0000256" key="1">
    <source>
        <dbReference type="ARBA" id="ARBA00004141"/>
    </source>
</evidence>
<evidence type="ECO:0000256" key="4">
    <source>
        <dbReference type="ARBA" id="ARBA00022692"/>
    </source>
</evidence>
<protein>
    <recommendedName>
        <fullName evidence="12">Oligopeptide transporter 1-like</fullName>
    </recommendedName>
</protein>
<feature type="transmembrane region" description="Helical" evidence="9">
    <location>
        <begin position="90"/>
        <end position="113"/>
    </location>
</feature>
<evidence type="ECO:0000256" key="5">
    <source>
        <dbReference type="ARBA" id="ARBA00022856"/>
    </source>
</evidence>
<feature type="transmembrane region" description="Helical" evidence="9">
    <location>
        <begin position="338"/>
        <end position="359"/>
    </location>
</feature>
<gene>
    <name evidence="10" type="ORF">CRG98_023354</name>
</gene>
<dbReference type="GO" id="GO:0035673">
    <property type="term" value="F:oligopeptide transmembrane transporter activity"/>
    <property type="evidence" value="ECO:0007669"/>
    <property type="project" value="InterPro"/>
</dbReference>
<comment type="subcellular location">
    <subcellularLocation>
        <location evidence="1">Membrane</location>
        <topology evidence="1">Multi-pass membrane protein</topology>
    </subcellularLocation>
</comment>
<name>A0A2I0JJ90_PUNGR</name>
<keyword evidence="5" id="KW-0571">Peptide transport</keyword>
<feature type="transmembrane region" description="Helical" evidence="9">
    <location>
        <begin position="419"/>
        <end position="440"/>
    </location>
</feature>
<dbReference type="Pfam" id="PF03169">
    <property type="entry name" value="OPT"/>
    <property type="match status" value="1"/>
</dbReference>
<evidence type="ECO:0000256" key="7">
    <source>
        <dbReference type="ARBA" id="ARBA00022989"/>
    </source>
</evidence>
<evidence type="ECO:0000256" key="2">
    <source>
        <dbReference type="ARBA" id="ARBA00005484"/>
    </source>
</evidence>
<keyword evidence="8 9" id="KW-0472">Membrane</keyword>
<dbReference type="STRING" id="22663.A0A2I0JJ90"/>
<keyword evidence="11" id="KW-1185">Reference proteome</keyword>
<evidence type="ECO:0000313" key="11">
    <source>
        <dbReference type="Proteomes" id="UP000233551"/>
    </source>
</evidence>
<sequence length="478" mass="54429">ALHDDEKRPRRGTTRFHFFLIVFISSFVYYIVPGFLFPSIMNISILCLIWKDSITVHQIGSGLKGMGIGAFTFDWNTVAAFLGSPLATPAFAIINVLVGFVIMVYVVLPIFYWGNIYNAKKFPIISQNVFDSEGKPYNISRILNSKTFDINLDEYNNYSKLYLSIFFAFTYGLNFASLTATISHVALFHGKTIWRNMIKAKEGMQNNFEDVHTRLMQKNYKPVPQWWFHIILILVVGLAIFACEGFDKQLQLPWWGVLLACLLAFTFTLPVGIIQAMTNNQVGLNVITELVIGYFYPGKPLANVAFKTYGYISMSQALSFLSDFKLGHYMKIPPRSMFVAQLYWFFLIGVLCSLFSWLLRKLFPNTKWIEYINTPVILSATSLMPPARSINYTSWVIVGLFFNLYVYRRYKGWWARHNYILSAGLDAGIAFLGVALFFTLQTKDIYGPEWWGLDSSDHCSLAICPTAPGVVARGCPVL</sequence>
<dbReference type="PANTHER" id="PTHR22601">
    <property type="entry name" value="ISP4 LIKE PROTEIN"/>
    <property type="match status" value="1"/>
</dbReference>
<dbReference type="AlphaFoldDB" id="A0A2I0JJ90"/>
<feature type="transmembrane region" description="Helical" evidence="9">
    <location>
        <begin position="161"/>
        <end position="187"/>
    </location>
</feature>
<dbReference type="NCBIfam" id="TIGR00728">
    <property type="entry name" value="OPT_sfam"/>
    <property type="match status" value="1"/>
</dbReference>
<dbReference type="GO" id="GO:0015031">
    <property type="term" value="P:protein transport"/>
    <property type="evidence" value="ECO:0007669"/>
    <property type="project" value="UniProtKB-KW"/>
</dbReference>
<dbReference type="GO" id="GO:0016020">
    <property type="term" value="C:membrane"/>
    <property type="evidence" value="ECO:0007669"/>
    <property type="project" value="UniProtKB-SubCell"/>
</dbReference>
<evidence type="ECO:0008006" key="12">
    <source>
        <dbReference type="Google" id="ProtNLM"/>
    </source>
</evidence>
<keyword evidence="4 9" id="KW-0812">Transmembrane</keyword>
<feature type="transmembrane region" description="Helical" evidence="9">
    <location>
        <begin position="226"/>
        <end position="243"/>
    </location>
</feature>
<dbReference type="EMBL" id="PGOL01001608">
    <property type="protein sequence ID" value="PKI56335.1"/>
    <property type="molecule type" value="Genomic_DNA"/>
</dbReference>
<keyword evidence="3" id="KW-0813">Transport</keyword>
<feature type="transmembrane region" description="Helical" evidence="9">
    <location>
        <begin position="389"/>
        <end position="407"/>
    </location>
</feature>
<dbReference type="InterPro" id="IPR004648">
    <property type="entry name" value="Oligpept_transpt"/>
</dbReference>
<evidence type="ECO:0000313" key="10">
    <source>
        <dbReference type="EMBL" id="PKI56335.1"/>
    </source>
</evidence>
<dbReference type="InterPro" id="IPR004813">
    <property type="entry name" value="OPT"/>
</dbReference>
<feature type="transmembrane region" description="Helical" evidence="9">
    <location>
        <begin position="255"/>
        <end position="277"/>
    </location>
</feature>
<comment type="caution">
    <text evidence="10">The sequence shown here is derived from an EMBL/GenBank/DDBJ whole genome shotgun (WGS) entry which is preliminary data.</text>
</comment>
<reference evidence="10 11" key="1">
    <citation type="submission" date="2017-11" db="EMBL/GenBank/DDBJ databases">
        <title>De-novo sequencing of pomegranate (Punica granatum L.) genome.</title>
        <authorList>
            <person name="Akparov Z."/>
            <person name="Amiraslanov A."/>
            <person name="Hajiyeva S."/>
            <person name="Abbasov M."/>
            <person name="Kaur K."/>
            <person name="Hamwieh A."/>
            <person name="Solovyev V."/>
            <person name="Salamov A."/>
            <person name="Braich B."/>
            <person name="Kosarev P."/>
            <person name="Mahmoud A."/>
            <person name="Hajiyev E."/>
            <person name="Babayeva S."/>
            <person name="Izzatullayeva V."/>
            <person name="Mammadov A."/>
            <person name="Mammadov A."/>
            <person name="Sharifova S."/>
            <person name="Ojaghi J."/>
            <person name="Eynullazada K."/>
            <person name="Bayramov B."/>
            <person name="Abdulazimova A."/>
            <person name="Shahmuradov I."/>
        </authorList>
    </citation>
    <scope>NUCLEOTIDE SEQUENCE [LARGE SCALE GENOMIC DNA]</scope>
    <source>
        <strain evidence="11">cv. AG2017</strain>
        <tissue evidence="10">Leaf</tissue>
    </source>
</reference>
<evidence type="ECO:0000256" key="8">
    <source>
        <dbReference type="ARBA" id="ARBA00023136"/>
    </source>
</evidence>
<feature type="non-terminal residue" evidence="10">
    <location>
        <position position="1"/>
    </location>
</feature>
<organism evidence="10 11">
    <name type="scientific">Punica granatum</name>
    <name type="common">Pomegranate</name>
    <dbReference type="NCBI Taxonomy" id="22663"/>
    <lineage>
        <taxon>Eukaryota</taxon>
        <taxon>Viridiplantae</taxon>
        <taxon>Streptophyta</taxon>
        <taxon>Embryophyta</taxon>
        <taxon>Tracheophyta</taxon>
        <taxon>Spermatophyta</taxon>
        <taxon>Magnoliopsida</taxon>
        <taxon>eudicotyledons</taxon>
        <taxon>Gunneridae</taxon>
        <taxon>Pentapetalae</taxon>
        <taxon>rosids</taxon>
        <taxon>malvids</taxon>
        <taxon>Myrtales</taxon>
        <taxon>Lythraceae</taxon>
        <taxon>Punica</taxon>
    </lineage>
</organism>
<keyword evidence="7 9" id="KW-1133">Transmembrane helix</keyword>
<dbReference type="Proteomes" id="UP000233551">
    <property type="component" value="Unassembled WGS sequence"/>
</dbReference>
<evidence type="ECO:0000256" key="9">
    <source>
        <dbReference type="SAM" id="Phobius"/>
    </source>
</evidence>
<evidence type="ECO:0000256" key="3">
    <source>
        <dbReference type="ARBA" id="ARBA00022448"/>
    </source>
</evidence>
<keyword evidence="6" id="KW-0653">Protein transport</keyword>
<feature type="transmembrane region" description="Helical" evidence="9">
    <location>
        <begin position="16"/>
        <end position="36"/>
    </location>
</feature>